<evidence type="ECO:0000313" key="11">
    <source>
        <dbReference type="EMBL" id="CAF1917905.1"/>
    </source>
</evidence>
<organism evidence="11 12">
    <name type="scientific">Rotaria magnacalcarata</name>
    <dbReference type="NCBI Taxonomy" id="392030"/>
    <lineage>
        <taxon>Eukaryota</taxon>
        <taxon>Metazoa</taxon>
        <taxon>Spiralia</taxon>
        <taxon>Gnathifera</taxon>
        <taxon>Rotifera</taxon>
        <taxon>Eurotatoria</taxon>
        <taxon>Bdelloidea</taxon>
        <taxon>Philodinida</taxon>
        <taxon>Philodinidae</taxon>
        <taxon>Rotaria</taxon>
    </lineage>
</organism>
<dbReference type="PANTHER" id="PTHR24289">
    <property type="entry name" value="STEROID 17-ALPHA-HYDROXYLASE/17,20 LYASE"/>
    <property type="match status" value="1"/>
</dbReference>
<gene>
    <name evidence="11" type="ORF">MBJ925_LOCUS1463</name>
</gene>
<evidence type="ECO:0008006" key="13">
    <source>
        <dbReference type="Google" id="ProtNLM"/>
    </source>
</evidence>
<dbReference type="InterPro" id="IPR001128">
    <property type="entry name" value="Cyt_P450"/>
</dbReference>
<dbReference type="Pfam" id="PF00067">
    <property type="entry name" value="p450"/>
    <property type="match status" value="1"/>
</dbReference>
<feature type="transmembrane region" description="Helical" evidence="10">
    <location>
        <begin position="6"/>
        <end position="21"/>
    </location>
</feature>
<evidence type="ECO:0000313" key="12">
    <source>
        <dbReference type="Proteomes" id="UP000663824"/>
    </source>
</evidence>
<dbReference type="Gene3D" id="1.10.630.10">
    <property type="entry name" value="Cytochrome P450"/>
    <property type="match status" value="1"/>
</dbReference>
<dbReference type="GO" id="GO:0016705">
    <property type="term" value="F:oxidoreductase activity, acting on paired donors, with incorporation or reduction of molecular oxygen"/>
    <property type="evidence" value="ECO:0007669"/>
    <property type="project" value="InterPro"/>
</dbReference>
<evidence type="ECO:0000256" key="2">
    <source>
        <dbReference type="ARBA" id="ARBA00022617"/>
    </source>
</evidence>
<comment type="cofactor">
    <cofactor evidence="7">
        <name>heme</name>
        <dbReference type="ChEBI" id="CHEBI:30413"/>
    </cofactor>
</comment>
<feature type="region of interest" description="Disordered" evidence="9">
    <location>
        <begin position="569"/>
        <end position="613"/>
    </location>
</feature>
<proteinExistence type="inferred from homology"/>
<keyword evidence="4 8" id="KW-0560">Oxidoreductase</keyword>
<dbReference type="PANTHER" id="PTHR24289:SF1">
    <property type="entry name" value="STEROID 17-ALPHA-HYDROXYLASE_17,20 LYASE"/>
    <property type="match status" value="1"/>
</dbReference>
<dbReference type="InterPro" id="IPR002401">
    <property type="entry name" value="Cyt_P450_E_grp-I"/>
</dbReference>
<dbReference type="GO" id="GO:0004497">
    <property type="term" value="F:monooxygenase activity"/>
    <property type="evidence" value="ECO:0007669"/>
    <property type="project" value="UniProtKB-KW"/>
</dbReference>
<dbReference type="InterPro" id="IPR017972">
    <property type="entry name" value="Cyt_P450_CS"/>
</dbReference>
<dbReference type="GO" id="GO:0005506">
    <property type="term" value="F:iron ion binding"/>
    <property type="evidence" value="ECO:0007669"/>
    <property type="project" value="InterPro"/>
</dbReference>
<comment type="similarity">
    <text evidence="1 8">Belongs to the cytochrome P450 family.</text>
</comment>
<reference evidence="11" key="1">
    <citation type="submission" date="2021-02" db="EMBL/GenBank/DDBJ databases">
        <authorList>
            <person name="Nowell W R."/>
        </authorList>
    </citation>
    <scope>NUCLEOTIDE SEQUENCE</scope>
</reference>
<sequence>MFSTTALAFLFVCLSTIYWYLKRTYLAIDDRTKKIPGLKPEWLFGNVRNTGILSGKKVLHEVFAEFKKKYGDVFSFRIGTLNVLVLSRIEHAQHVLTSRQLYDVPNASVNRPGLVIPTSLVALLGNDWKRHVRFVHSMFRRTKAMPYLDKIVDCVDCFISERFVHQDGNIHTDLVVQCQRLLINILTRTAFDYDPQQSSLTEPDIQQVFYDYGRYMTTLLIGTGLPFWVDKLFVMLHWKAHRVRRMAKQYIMKKIVEEQNRQEQQNCAQPNEPEIMIASVVAMIKEKSLSSKDSFLTPDEIFDELSLATLAVFDGMSAALSWFIFYISKYPESQQKIKQELKKHFSKSDAPLTLEILDSLIYIEYVMKEVFRFAPIETILLRQAICDDMIDDIPVKKGDQVGIAVQNLHHDSRYWNVDPLKFVPERFIEKDISPPHCANLFFGAGHRACAARELAFFEMKIVITRLMQRVTIEDPGEEANNSGGFLQKLNCFPKYVAVRTQWLLLVYDQGFLNHPSIVFETLSNIDNNSSFTDGYGEKWQKPVPVNESQDRDLAIAMQNQEHIRYKEAQLRQQQQQRQPNQEHYYEDGSKKRKKKHTQYTNDEDDGNCGCTLL</sequence>
<evidence type="ECO:0000256" key="8">
    <source>
        <dbReference type="RuleBase" id="RU000461"/>
    </source>
</evidence>
<evidence type="ECO:0000256" key="5">
    <source>
        <dbReference type="ARBA" id="ARBA00023004"/>
    </source>
</evidence>
<keyword evidence="10" id="KW-0472">Membrane</keyword>
<dbReference type="PRINTS" id="PR00463">
    <property type="entry name" value="EP450I"/>
</dbReference>
<dbReference type="PROSITE" id="PS00086">
    <property type="entry name" value="CYTOCHROME_P450"/>
    <property type="match status" value="1"/>
</dbReference>
<feature type="transmembrane region" description="Helical" evidence="10">
    <location>
        <begin position="212"/>
        <end position="229"/>
    </location>
</feature>
<evidence type="ECO:0000256" key="6">
    <source>
        <dbReference type="ARBA" id="ARBA00023033"/>
    </source>
</evidence>
<dbReference type="CDD" id="cd00302">
    <property type="entry name" value="cytochrome_P450"/>
    <property type="match status" value="1"/>
</dbReference>
<keyword evidence="10" id="KW-1133">Transmembrane helix</keyword>
<dbReference type="InterPro" id="IPR036396">
    <property type="entry name" value="Cyt_P450_sf"/>
</dbReference>
<evidence type="ECO:0000256" key="10">
    <source>
        <dbReference type="SAM" id="Phobius"/>
    </source>
</evidence>
<protein>
    <recommendedName>
        <fullName evidence="13">Cytochrome P450</fullName>
    </recommendedName>
</protein>
<keyword evidence="10" id="KW-0812">Transmembrane</keyword>
<evidence type="ECO:0000256" key="7">
    <source>
        <dbReference type="PIRSR" id="PIRSR602401-1"/>
    </source>
</evidence>
<name>A0A816KC28_9BILA</name>
<evidence type="ECO:0000256" key="9">
    <source>
        <dbReference type="SAM" id="MobiDB-lite"/>
    </source>
</evidence>
<feature type="binding site" description="axial binding residue" evidence="7">
    <location>
        <position position="449"/>
    </location>
    <ligand>
        <name>heme</name>
        <dbReference type="ChEBI" id="CHEBI:30413"/>
    </ligand>
    <ligandPart>
        <name>Fe</name>
        <dbReference type="ChEBI" id="CHEBI:18248"/>
    </ligandPart>
</feature>
<dbReference type="SUPFAM" id="SSF48264">
    <property type="entry name" value="Cytochrome P450"/>
    <property type="match status" value="1"/>
</dbReference>
<keyword evidence="3 7" id="KW-0479">Metal-binding</keyword>
<keyword evidence="5 7" id="KW-0408">Iron</keyword>
<evidence type="ECO:0000256" key="1">
    <source>
        <dbReference type="ARBA" id="ARBA00010617"/>
    </source>
</evidence>
<dbReference type="Proteomes" id="UP000663824">
    <property type="component" value="Unassembled WGS sequence"/>
</dbReference>
<keyword evidence="6 8" id="KW-0503">Monooxygenase</keyword>
<keyword evidence="2 7" id="KW-0349">Heme</keyword>
<evidence type="ECO:0000256" key="3">
    <source>
        <dbReference type="ARBA" id="ARBA00022723"/>
    </source>
</evidence>
<dbReference type="GO" id="GO:0020037">
    <property type="term" value="F:heme binding"/>
    <property type="evidence" value="ECO:0007669"/>
    <property type="project" value="InterPro"/>
</dbReference>
<dbReference type="AlphaFoldDB" id="A0A816KC28"/>
<comment type="caution">
    <text evidence="11">The sequence shown here is derived from an EMBL/GenBank/DDBJ whole genome shotgun (WGS) entry which is preliminary data.</text>
</comment>
<accession>A0A816KC28</accession>
<evidence type="ECO:0000256" key="4">
    <source>
        <dbReference type="ARBA" id="ARBA00023002"/>
    </source>
</evidence>
<dbReference type="EMBL" id="CAJNRE010000094">
    <property type="protein sequence ID" value="CAF1917905.1"/>
    <property type="molecule type" value="Genomic_DNA"/>
</dbReference>